<evidence type="ECO:0000313" key="3">
    <source>
        <dbReference type="Proteomes" id="UP001183246"/>
    </source>
</evidence>
<name>A0ABU2MRU4_9ACTN</name>
<organism evidence="2 3">
    <name type="scientific">Streptomyces litchfieldiae</name>
    <dbReference type="NCBI Taxonomy" id="3075543"/>
    <lineage>
        <taxon>Bacteria</taxon>
        <taxon>Bacillati</taxon>
        <taxon>Actinomycetota</taxon>
        <taxon>Actinomycetes</taxon>
        <taxon>Kitasatosporales</taxon>
        <taxon>Streptomycetaceae</taxon>
        <taxon>Streptomyces</taxon>
    </lineage>
</organism>
<proteinExistence type="predicted"/>
<keyword evidence="1" id="KW-0472">Membrane</keyword>
<dbReference type="EMBL" id="JAVREL010000005">
    <property type="protein sequence ID" value="MDT0343329.1"/>
    <property type="molecule type" value="Genomic_DNA"/>
</dbReference>
<dbReference type="InterPro" id="IPR047789">
    <property type="entry name" value="CU044_5270-like"/>
</dbReference>
<reference evidence="3" key="1">
    <citation type="submission" date="2023-07" db="EMBL/GenBank/DDBJ databases">
        <title>30 novel species of actinomycetes from the DSMZ collection.</title>
        <authorList>
            <person name="Nouioui I."/>
        </authorList>
    </citation>
    <scope>NUCLEOTIDE SEQUENCE [LARGE SCALE GENOMIC DNA]</scope>
    <source>
        <strain evidence="3">DSM 44938</strain>
    </source>
</reference>
<comment type="caution">
    <text evidence="2">The sequence shown here is derived from an EMBL/GenBank/DDBJ whole genome shotgun (WGS) entry which is preliminary data.</text>
</comment>
<evidence type="ECO:0000313" key="2">
    <source>
        <dbReference type="EMBL" id="MDT0343329.1"/>
    </source>
</evidence>
<accession>A0ABU2MRU4</accession>
<keyword evidence="1" id="KW-0812">Transmembrane</keyword>
<sequence length="371" mass="39365">MIRSPWRRGEDPGLGELARLLPDPGAPELPADRRLLLEEHLMREMTKTSVAPSFRRRMVLVSVPVATAAVIVAAVTFARAGDGGGTAAASGSTLARLAAAAAAVPEVEVGDDQFIYTAGSVTRDMGGAPNNGDNVERVEHGPYEFEQWLSPDGGEGWYVNSELAPDGLRVVTPDWPMVAGEVDGEVNGESLIVRDGDGYPIAEAVPDPDHVPGVGGEFPANLRQPSYDYLRELTTDPDALLGQIYEENGQADSEDQADQWAFETIGGIFEDSLLPPDLSEALFLAMDRIPGVTVGAGTDAVGREGVAVSRVGADLGYEMTYVFEESTGAHLGSRAVEIEDGHFHPEGTVFTDLAITERIVVDGLPAVSGIR</sequence>
<feature type="transmembrane region" description="Helical" evidence="1">
    <location>
        <begin position="58"/>
        <end position="78"/>
    </location>
</feature>
<keyword evidence="1" id="KW-1133">Transmembrane helix</keyword>
<keyword evidence="3" id="KW-1185">Reference proteome</keyword>
<gene>
    <name evidence="2" type="ORF">RM590_11980</name>
</gene>
<dbReference type="NCBIfam" id="NF038083">
    <property type="entry name" value="CU044_5270_fam"/>
    <property type="match status" value="1"/>
</dbReference>
<dbReference type="RefSeq" id="WP_311704458.1">
    <property type="nucleotide sequence ID" value="NZ_JAVREL010000005.1"/>
</dbReference>
<evidence type="ECO:0000256" key="1">
    <source>
        <dbReference type="SAM" id="Phobius"/>
    </source>
</evidence>
<protein>
    <submittedName>
        <fullName evidence="2">CU044_5270 family protein</fullName>
    </submittedName>
</protein>
<dbReference type="Proteomes" id="UP001183246">
    <property type="component" value="Unassembled WGS sequence"/>
</dbReference>